<keyword evidence="1" id="KW-0472">Membrane</keyword>
<evidence type="ECO:0000313" key="3">
    <source>
        <dbReference type="Proteomes" id="UP000575241"/>
    </source>
</evidence>
<proteinExistence type="predicted"/>
<comment type="caution">
    <text evidence="2">The sequence shown here is derived from an EMBL/GenBank/DDBJ whole genome shotgun (WGS) entry which is preliminary data.</text>
</comment>
<evidence type="ECO:0000256" key="1">
    <source>
        <dbReference type="SAM" id="Phobius"/>
    </source>
</evidence>
<dbReference type="AlphaFoldDB" id="A0A7W7K218"/>
<feature type="transmembrane region" description="Helical" evidence="1">
    <location>
        <begin position="101"/>
        <end position="123"/>
    </location>
</feature>
<keyword evidence="1" id="KW-0812">Transmembrane</keyword>
<keyword evidence="1" id="KW-1133">Transmembrane helix</keyword>
<name>A0A7W7K218_9SPHN</name>
<reference evidence="2 3" key="1">
    <citation type="submission" date="2020-08" db="EMBL/GenBank/DDBJ databases">
        <title>Functional genomics of gut bacteria from endangered species of beetles.</title>
        <authorList>
            <person name="Carlos-Shanley C."/>
        </authorList>
    </citation>
    <scope>NUCLEOTIDE SEQUENCE [LARGE SCALE GENOMIC DNA]</scope>
    <source>
        <strain evidence="2 3">S00224</strain>
    </source>
</reference>
<dbReference type="RefSeq" id="WP_184166332.1">
    <property type="nucleotide sequence ID" value="NZ_JACHLN010000002.1"/>
</dbReference>
<sequence>MVGKALTSADRFFMEAVDSVPDADGQRVDLTTLASEEGFGEVEASARAWEAAGYGRHERETGAGRLFFAFSEAGYAKARNQADQMHQGSVRRWRMPTIDGTSGWLAGGAFLIALLYSLMTFFWG</sequence>
<accession>A0A7W7K218</accession>
<dbReference type="EMBL" id="JACHLN010000002">
    <property type="protein sequence ID" value="MBB4838965.1"/>
    <property type="molecule type" value="Genomic_DNA"/>
</dbReference>
<organism evidence="2 3">
    <name type="scientific">Sphingomonas kyeonggiensis</name>
    <dbReference type="NCBI Taxonomy" id="1268553"/>
    <lineage>
        <taxon>Bacteria</taxon>
        <taxon>Pseudomonadati</taxon>
        <taxon>Pseudomonadota</taxon>
        <taxon>Alphaproteobacteria</taxon>
        <taxon>Sphingomonadales</taxon>
        <taxon>Sphingomonadaceae</taxon>
        <taxon>Sphingomonas</taxon>
    </lineage>
</organism>
<gene>
    <name evidence="2" type="ORF">HNP52_002034</name>
</gene>
<protein>
    <submittedName>
        <fullName evidence="2">Uncharacterized protein</fullName>
    </submittedName>
</protein>
<dbReference type="Proteomes" id="UP000575241">
    <property type="component" value="Unassembled WGS sequence"/>
</dbReference>
<evidence type="ECO:0000313" key="2">
    <source>
        <dbReference type="EMBL" id="MBB4838965.1"/>
    </source>
</evidence>
<keyword evidence="3" id="KW-1185">Reference proteome</keyword>